<feature type="compositionally biased region" description="Pro residues" evidence="1">
    <location>
        <begin position="125"/>
        <end position="140"/>
    </location>
</feature>
<gene>
    <name evidence="2" type="ORF">HNR12_004050</name>
</gene>
<accession>A0A853BRJ4</accession>
<dbReference type="Proteomes" id="UP000575985">
    <property type="component" value="Unassembled WGS sequence"/>
</dbReference>
<dbReference type="RefSeq" id="WP_179769056.1">
    <property type="nucleotide sequence ID" value="NZ_JACCFO010000001.1"/>
</dbReference>
<comment type="caution">
    <text evidence="2">The sequence shown here is derived from an EMBL/GenBank/DDBJ whole genome shotgun (WGS) entry which is preliminary data.</text>
</comment>
<organism evidence="2 3">
    <name type="scientific">Streptomonospora nanhaiensis</name>
    <dbReference type="NCBI Taxonomy" id="1323731"/>
    <lineage>
        <taxon>Bacteria</taxon>
        <taxon>Bacillati</taxon>
        <taxon>Actinomycetota</taxon>
        <taxon>Actinomycetes</taxon>
        <taxon>Streptosporangiales</taxon>
        <taxon>Nocardiopsidaceae</taxon>
        <taxon>Streptomonospora</taxon>
    </lineage>
</organism>
<dbReference type="EMBL" id="JACCFO010000001">
    <property type="protein sequence ID" value="NYI97773.1"/>
    <property type="molecule type" value="Genomic_DNA"/>
</dbReference>
<dbReference type="AlphaFoldDB" id="A0A853BRJ4"/>
<evidence type="ECO:0000313" key="2">
    <source>
        <dbReference type="EMBL" id="NYI97773.1"/>
    </source>
</evidence>
<sequence>MHYHGYLWRDSEAARSREQAHGHIDSPRFRTSSAPPIKVCWWLRKPAALVRGTWADPKEAVDWMAERYAGFAPRLVEAEPYWAPGEERRTAAARDLAAGRDVSWSYRLLAGSGPSWPPCAARPTPGTPRPTAPCAAPSPHPAERPGAPRSAAPAPPAGDEQG</sequence>
<keyword evidence="3" id="KW-1185">Reference proteome</keyword>
<protein>
    <submittedName>
        <fullName evidence="2">Uncharacterized protein</fullName>
    </submittedName>
</protein>
<name>A0A853BRJ4_9ACTN</name>
<feature type="region of interest" description="Disordered" evidence="1">
    <location>
        <begin position="111"/>
        <end position="162"/>
    </location>
</feature>
<evidence type="ECO:0000256" key="1">
    <source>
        <dbReference type="SAM" id="MobiDB-lite"/>
    </source>
</evidence>
<proteinExistence type="predicted"/>
<evidence type="ECO:0000313" key="3">
    <source>
        <dbReference type="Proteomes" id="UP000575985"/>
    </source>
</evidence>
<reference evidence="2 3" key="1">
    <citation type="submission" date="2020-07" db="EMBL/GenBank/DDBJ databases">
        <title>Sequencing the genomes of 1000 actinobacteria strains.</title>
        <authorList>
            <person name="Klenk H.-P."/>
        </authorList>
    </citation>
    <scope>NUCLEOTIDE SEQUENCE [LARGE SCALE GENOMIC DNA]</scope>
    <source>
        <strain evidence="2 3">DSM 45927</strain>
    </source>
</reference>